<feature type="domain" description="Putative sugar diacid recognition" evidence="2">
    <location>
        <begin position="4"/>
        <end position="135"/>
    </location>
</feature>
<dbReference type="InterPro" id="IPR051448">
    <property type="entry name" value="CdaR-like_regulators"/>
</dbReference>
<accession>G8QST3</accession>
<evidence type="ECO:0000256" key="1">
    <source>
        <dbReference type="ARBA" id="ARBA00006754"/>
    </source>
</evidence>
<dbReference type="Gene3D" id="1.10.10.2840">
    <property type="entry name" value="PucR C-terminal helix-turn-helix domain"/>
    <property type="match status" value="1"/>
</dbReference>
<dbReference type="Proteomes" id="UP000005632">
    <property type="component" value="Chromosome"/>
</dbReference>
<comment type="similarity">
    <text evidence="1">Belongs to the CdaR family.</text>
</comment>
<feature type="domain" description="CdaR GGDEF-like" evidence="4">
    <location>
        <begin position="144"/>
        <end position="266"/>
    </location>
</feature>
<evidence type="ECO:0000313" key="6">
    <source>
        <dbReference type="Proteomes" id="UP000005632"/>
    </source>
</evidence>
<protein>
    <submittedName>
        <fullName evidence="5">Sugar diacid utilization regulator</fullName>
    </submittedName>
</protein>
<dbReference type="EMBL" id="CP003155">
    <property type="protein sequence ID" value="AEV30115.1"/>
    <property type="molecule type" value="Genomic_DNA"/>
</dbReference>
<dbReference type="InterPro" id="IPR041522">
    <property type="entry name" value="CdaR_GGDEF"/>
</dbReference>
<dbReference type="Pfam" id="PF17853">
    <property type="entry name" value="GGDEF_2"/>
    <property type="match status" value="1"/>
</dbReference>
<reference evidence="5 6" key="1">
    <citation type="submission" date="2011-11" db="EMBL/GenBank/DDBJ databases">
        <title>Complete sequence of Spirochaeta sp. grapes.</title>
        <authorList>
            <consortium name="US DOE Joint Genome Institute"/>
            <person name="Lucas S."/>
            <person name="Han J."/>
            <person name="Lapidus A."/>
            <person name="Cheng J.-F."/>
            <person name="Goodwin L."/>
            <person name="Pitluck S."/>
            <person name="Peters L."/>
            <person name="Ovchinnikova G."/>
            <person name="Munk A.C."/>
            <person name="Detter J.C."/>
            <person name="Han C."/>
            <person name="Tapia R."/>
            <person name="Land M."/>
            <person name="Hauser L."/>
            <person name="Kyrpides N."/>
            <person name="Ivanova N."/>
            <person name="Pagani I."/>
            <person name="Ritalahtilisa K."/>
            <person name="Loeffler F."/>
            <person name="Woyke T."/>
        </authorList>
    </citation>
    <scope>NUCLEOTIDE SEQUENCE [LARGE SCALE GENOMIC DNA]</scope>
    <source>
        <strain evidence="6">ATCC BAA-1885 / DSM 22778 / Grapes</strain>
    </source>
</reference>
<dbReference type="KEGG" id="sgp:SpiGrapes_2341"/>
<evidence type="ECO:0000313" key="5">
    <source>
        <dbReference type="EMBL" id="AEV30115.1"/>
    </source>
</evidence>
<evidence type="ECO:0000259" key="2">
    <source>
        <dbReference type="Pfam" id="PF05651"/>
    </source>
</evidence>
<dbReference type="Pfam" id="PF13556">
    <property type="entry name" value="HTH_30"/>
    <property type="match status" value="1"/>
</dbReference>
<name>G8QST3_SPHPG</name>
<dbReference type="STRING" id="158190.SpiGrapes_2341"/>
<keyword evidence="6" id="KW-1185">Reference proteome</keyword>
<proteinExistence type="inferred from homology"/>
<dbReference type="Pfam" id="PF05651">
    <property type="entry name" value="Diacid_rec"/>
    <property type="match status" value="1"/>
</dbReference>
<evidence type="ECO:0000259" key="4">
    <source>
        <dbReference type="Pfam" id="PF17853"/>
    </source>
</evidence>
<dbReference type="HOGENOM" id="CLU_043769_1_1_12"/>
<dbReference type="AlphaFoldDB" id="G8QST3"/>
<sequence length="387" mass="43730">MEISQRDADEIVKELSNLTKLKLNIVNSDAIIIANSDPQRVGDFHEATKKIIDEKLDELVVMDTAQYKGTCAGTNLPIVIDHQIVGVVGITGPYKEAVSYGKIIKKMTEILIQGKERENEKTRNKIARTRFQIEWICNAQTEVSEALKERGRDFGIDITVHRRIMVISLNEIKGESSPYSKLINLDSIEDSIEREILLLHASNTAFKTSNVLVATLIAPSDAKLLSVAENLLKKFSNPHIAISIGIDEACEDYLKIHEQYSKALKAQISARQRGSNAITFYSDLDLELLLSDISEKTRQSFMNKVFSGFSEEEILQSMKTIQVLYEENGSIYRAADRLNEHPNTLQYKLRKIERDTGYDPRKLGDAAVFNLALLFRGEYTSTKDKRN</sequence>
<dbReference type="InterPro" id="IPR025736">
    <property type="entry name" value="PucR_C-HTH_dom"/>
</dbReference>
<feature type="domain" description="PucR C-terminal helix-turn-helix" evidence="3">
    <location>
        <begin position="318"/>
        <end position="374"/>
    </location>
</feature>
<dbReference type="eggNOG" id="COG3835">
    <property type="taxonomic scope" value="Bacteria"/>
</dbReference>
<evidence type="ECO:0000259" key="3">
    <source>
        <dbReference type="Pfam" id="PF13556"/>
    </source>
</evidence>
<dbReference type="InterPro" id="IPR008599">
    <property type="entry name" value="Diacid_rec"/>
</dbReference>
<dbReference type="PANTHER" id="PTHR33744:SF16">
    <property type="entry name" value="CARBOHYDRATE DIACID REGULATOR"/>
    <property type="match status" value="1"/>
</dbReference>
<organism evidence="5 6">
    <name type="scientific">Sphaerochaeta pleomorpha (strain ATCC BAA-1885 / DSM 22778 / Grapes)</name>
    <dbReference type="NCBI Taxonomy" id="158190"/>
    <lineage>
        <taxon>Bacteria</taxon>
        <taxon>Pseudomonadati</taxon>
        <taxon>Spirochaetota</taxon>
        <taxon>Spirochaetia</taxon>
        <taxon>Spirochaetales</taxon>
        <taxon>Sphaerochaetaceae</taxon>
        <taxon>Sphaerochaeta</taxon>
    </lineage>
</organism>
<dbReference type="PANTHER" id="PTHR33744">
    <property type="entry name" value="CARBOHYDRATE DIACID REGULATOR"/>
    <property type="match status" value="1"/>
</dbReference>
<dbReference type="InterPro" id="IPR042070">
    <property type="entry name" value="PucR_C-HTH_sf"/>
</dbReference>
<dbReference type="RefSeq" id="WP_014270956.1">
    <property type="nucleotide sequence ID" value="NC_016633.1"/>
</dbReference>
<gene>
    <name evidence="5" type="ordered locus">SpiGrapes_2341</name>
</gene>